<dbReference type="PROSITE" id="PS51173">
    <property type="entry name" value="CBM2"/>
    <property type="match status" value="1"/>
</dbReference>
<proteinExistence type="predicted"/>
<protein>
    <submittedName>
        <fullName evidence="2">Cellulose binding domain-containing protein</fullName>
    </submittedName>
</protein>
<evidence type="ECO:0000313" key="3">
    <source>
        <dbReference type="Proteomes" id="UP001589894"/>
    </source>
</evidence>
<keyword evidence="3" id="KW-1185">Reference proteome</keyword>
<dbReference type="Pfam" id="PF00553">
    <property type="entry name" value="CBM_2"/>
    <property type="match status" value="1"/>
</dbReference>
<dbReference type="InterPro" id="IPR012291">
    <property type="entry name" value="CBM2_carb-bd_dom_sf"/>
</dbReference>
<evidence type="ECO:0000259" key="1">
    <source>
        <dbReference type="PROSITE" id="PS51173"/>
    </source>
</evidence>
<feature type="non-terminal residue" evidence="2">
    <location>
        <position position="1"/>
    </location>
</feature>
<dbReference type="RefSeq" id="WP_377343516.1">
    <property type="nucleotide sequence ID" value="NZ_JBHLUE010000027.1"/>
</dbReference>
<name>A0ABV6P4V4_9ACTN</name>
<gene>
    <name evidence="2" type="ORF">ACFFHU_28475</name>
</gene>
<evidence type="ECO:0000313" key="2">
    <source>
        <dbReference type="EMBL" id="MFC0568067.1"/>
    </source>
</evidence>
<dbReference type="InterPro" id="IPR008965">
    <property type="entry name" value="CBM2/CBM3_carb-bd_dom_sf"/>
</dbReference>
<feature type="domain" description="CBM2" evidence="1">
    <location>
        <begin position="1"/>
        <end position="40"/>
    </location>
</feature>
<dbReference type="InterPro" id="IPR001919">
    <property type="entry name" value="CBD2"/>
</dbReference>
<sequence>SYNGTIAPGGSVSFGFQANHTGNTAAPTSFTLNGSPCTTG</sequence>
<accession>A0ABV6P4V4</accession>
<dbReference type="EMBL" id="JBHLUE010000027">
    <property type="protein sequence ID" value="MFC0568067.1"/>
    <property type="molecule type" value="Genomic_DNA"/>
</dbReference>
<dbReference type="Proteomes" id="UP001589894">
    <property type="component" value="Unassembled WGS sequence"/>
</dbReference>
<dbReference type="Gene3D" id="2.60.40.290">
    <property type="match status" value="1"/>
</dbReference>
<comment type="caution">
    <text evidence="2">The sequence shown here is derived from an EMBL/GenBank/DDBJ whole genome shotgun (WGS) entry which is preliminary data.</text>
</comment>
<dbReference type="SUPFAM" id="SSF49384">
    <property type="entry name" value="Carbohydrate-binding domain"/>
    <property type="match status" value="1"/>
</dbReference>
<organism evidence="2 3">
    <name type="scientific">Plantactinospora siamensis</name>
    <dbReference type="NCBI Taxonomy" id="555372"/>
    <lineage>
        <taxon>Bacteria</taxon>
        <taxon>Bacillati</taxon>
        <taxon>Actinomycetota</taxon>
        <taxon>Actinomycetes</taxon>
        <taxon>Micromonosporales</taxon>
        <taxon>Micromonosporaceae</taxon>
        <taxon>Plantactinospora</taxon>
    </lineage>
</organism>
<reference evidence="2 3" key="1">
    <citation type="submission" date="2024-09" db="EMBL/GenBank/DDBJ databases">
        <authorList>
            <person name="Sun Q."/>
            <person name="Mori K."/>
        </authorList>
    </citation>
    <scope>NUCLEOTIDE SEQUENCE [LARGE SCALE GENOMIC DNA]</scope>
    <source>
        <strain evidence="2 3">TBRC 2205</strain>
    </source>
</reference>